<feature type="transmembrane region" description="Helical" evidence="1">
    <location>
        <begin position="350"/>
        <end position="374"/>
    </location>
</feature>
<sequence length="461" mass="49816">MVLSPNAVGALIDDWEAQRNVSVVEANHALTLARLDVTRARQATEALRGLGWPVGIVDAAQQPTDLEQLDPDLEPFIVTAEKPDPAAGLRFLTQSGFVKALVEREDGGVWQVAASELAFSTGFASIHPWGGGDVFAAASETKSPLDLVREAAESRVVPGDIRRWLLRSPVNDQLWNDKAFASFAAQAVPALLRSIAAEVVGRRTAVFIGPPNLSIDLPDQDLSRDLGSSGFGELQAMVGWVYEEKAAAEQRHALIGAELARSFPRGVPIGKALPIIGRDVLNGARLAYQLSQSDLGRQALSAQGDLRKMIAEDASKAADSTRALVTAISVSLATGIGLVAARSTSTTAPWILSSVALVVAAYLLSVTVSGWLYLKLQRSLREQWRHKIYRFISDVDYREMVLTPAKQAEFPYYVVASVGILVAIVLILVAVSNYDEPLSKVLHQLELWPRLIRTAGAWVTC</sequence>
<proteinExistence type="predicted"/>
<keyword evidence="1" id="KW-0472">Membrane</keyword>
<organism evidence="2 3">
    <name type="scientific">Faunimonas pinastri</name>
    <dbReference type="NCBI Taxonomy" id="1855383"/>
    <lineage>
        <taxon>Bacteria</taxon>
        <taxon>Pseudomonadati</taxon>
        <taxon>Pseudomonadota</taxon>
        <taxon>Alphaproteobacteria</taxon>
        <taxon>Hyphomicrobiales</taxon>
        <taxon>Afifellaceae</taxon>
        <taxon>Faunimonas</taxon>
    </lineage>
</organism>
<feature type="transmembrane region" description="Helical" evidence="1">
    <location>
        <begin position="410"/>
        <end position="431"/>
    </location>
</feature>
<dbReference type="Proteomes" id="UP000199647">
    <property type="component" value="Unassembled WGS sequence"/>
</dbReference>
<dbReference type="AlphaFoldDB" id="A0A1H9QIN1"/>
<gene>
    <name evidence="2" type="ORF">SAMN05216548_12915</name>
</gene>
<accession>A0A1H9QIN1</accession>
<evidence type="ECO:0000313" key="3">
    <source>
        <dbReference type="Proteomes" id="UP000199647"/>
    </source>
</evidence>
<evidence type="ECO:0000313" key="2">
    <source>
        <dbReference type="EMBL" id="SER60277.1"/>
    </source>
</evidence>
<dbReference type="EMBL" id="FOFG01000029">
    <property type="protein sequence ID" value="SER60277.1"/>
    <property type="molecule type" value="Genomic_DNA"/>
</dbReference>
<keyword evidence="1" id="KW-1133">Transmembrane helix</keyword>
<keyword evidence="3" id="KW-1185">Reference proteome</keyword>
<evidence type="ECO:0000256" key="1">
    <source>
        <dbReference type="SAM" id="Phobius"/>
    </source>
</evidence>
<reference evidence="2 3" key="1">
    <citation type="submission" date="2016-10" db="EMBL/GenBank/DDBJ databases">
        <authorList>
            <person name="de Groot N.N."/>
        </authorList>
    </citation>
    <scope>NUCLEOTIDE SEQUENCE [LARGE SCALE GENOMIC DNA]</scope>
    <source>
        <strain evidence="2 3">A52C2</strain>
    </source>
</reference>
<name>A0A1H9QIN1_9HYPH</name>
<dbReference type="OrthoDB" id="9178739at2"/>
<protein>
    <submittedName>
        <fullName evidence="2">Uncharacterized protein</fullName>
    </submittedName>
</protein>
<keyword evidence="1" id="KW-0812">Transmembrane</keyword>
<dbReference type="RefSeq" id="WP_143062073.1">
    <property type="nucleotide sequence ID" value="NZ_FOFG01000029.1"/>
</dbReference>